<accession>A0A1M3KXD2</accession>
<dbReference type="NCBIfam" id="TIGR02937">
    <property type="entry name" value="sigma70-ECF"/>
    <property type="match status" value="1"/>
</dbReference>
<dbReference type="GO" id="GO:0016987">
    <property type="term" value="F:sigma factor activity"/>
    <property type="evidence" value="ECO:0007669"/>
    <property type="project" value="UniProtKB-KW"/>
</dbReference>
<evidence type="ECO:0000256" key="4">
    <source>
        <dbReference type="ARBA" id="ARBA00023125"/>
    </source>
</evidence>
<dbReference type="InterPro" id="IPR013249">
    <property type="entry name" value="RNA_pol_sigma70_r4_t2"/>
</dbReference>
<dbReference type="SUPFAM" id="SSF88946">
    <property type="entry name" value="Sigma2 domain of RNA polymerase sigma factors"/>
    <property type="match status" value="1"/>
</dbReference>
<keyword evidence="3" id="KW-0731">Sigma factor</keyword>
<evidence type="ECO:0000256" key="5">
    <source>
        <dbReference type="ARBA" id="ARBA00023163"/>
    </source>
</evidence>
<feature type="domain" description="RNA polymerase sigma-70 region 2" evidence="6">
    <location>
        <begin position="16"/>
        <end position="79"/>
    </location>
</feature>
<dbReference type="PANTHER" id="PTHR43133">
    <property type="entry name" value="RNA POLYMERASE ECF-TYPE SIGMA FACTO"/>
    <property type="match status" value="1"/>
</dbReference>
<dbReference type="GO" id="GO:0003677">
    <property type="term" value="F:DNA binding"/>
    <property type="evidence" value="ECO:0007669"/>
    <property type="project" value="UniProtKB-KW"/>
</dbReference>
<dbReference type="InterPro" id="IPR013324">
    <property type="entry name" value="RNA_pol_sigma_r3/r4-like"/>
</dbReference>
<dbReference type="InterPro" id="IPR014284">
    <property type="entry name" value="RNA_pol_sigma-70_dom"/>
</dbReference>
<dbReference type="CDD" id="cd06171">
    <property type="entry name" value="Sigma70_r4"/>
    <property type="match status" value="1"/>
</dbReference>
<protein>
    <recommendedName>
        <fullName evidence="10">RNA polymerase subunit sigma-24</fullName>
    </recommendedName>
</protein>
<organism evidence="8 9">
    <name type="scientific">Candidatus Kapaibacterium thiocyanatum</name>
    <dbReference type="NCBI Taxonomy" id="1895771"/>
    <lineage>
        <taxon>Bacteria</taxon>
        <taxon>Pseudomonadati</taxon>
        <taxon>Candidatus Kapaibacteriota</taxon>
        <taxon>Candidatus Kapaibacteriia</taxon>
        <taxon>Candidatus Kapaibacteriales</taxon>
        <taxon>Candidatus Kapaibacteriaceae</taxon>
        <taxon>Candidatus Kapaibacterium</taxon>
    </lineage>
</organism>
<feature type="domain" description="RNA polymerase sigma factor 70 region 4 type 2" evidence="7">
    <location>
        <begin position="108"/>
        <end position="159"/>
    </location>
</feature>
<keyword evidence="4" id="KW-0238">DNA-binding</keyword>
<dbReference type="InterPro" id="IPR007627">
    <property type="entry name" value="RNA_pol_sigma70_r2"/>
</dbReference>
<evidence type="ECO:0000256" key="2">
    <source>
        <dbReference type="ARBA" id="ARBA00023015"/>
    </source>
</evidence>
<evidence type="ECO:0000313" key="9">
    <source>
        <dbReference type="Proteomes" id="UP000184233"/>
    </source>
</evidence>
<dbReference type="InterPro" id="IPR013325">
    <property type="entry name" value="RNA_pol_sigma_r2"/>
</dbReference>
<dbReference type="EMBL" id="MKVH01000024">
    <property type="protein sequence ID" value="OJX57068.1"/>
    <property type="molecule type" value="Genomic_DNA"/>
</dbReference>
<dbReference type="Proteomes" id="UP000184233">
    <property type="component" value="Unassembled WGS sequence"/>
</dbReference>
<dbReference type="STRING" id="1895771.BGO89_11195"/>
<proteinExistence type="inferred from homology"/>
<evidence type="ECO:0000256" key="1">
    <source>
        <dbReference type="ARBA" id="ARBA00010641"/>
    </source>
</evidence>
<keyword evidence="5" id="KW-0804">Transcription</keyword>
<dbReference type="Pfam" id="PF04542">
    <property type="entry name" value="Sigma70_r2"/>
    <property type="match status" value="1"/>
</dbReference>
<dbReference type="Pfam" id="PF08281">
    <property type="entry name" value="Sigma70_r4_2"/>
    <property type="match status" value="1"/>
</dbReference>
<comment type="similarity">
    <text evidence="1">Belongs to the sigma-70 factor family. ECF subfamily.</text>
</comment>
<dbReference type="InterPro" id="IPR036388">
    <property type="entry name" value="WH-like_DNA-bd_sf"/>
</dbReference>
<sequence length="185" mass="21382">MDETYDRQQEFMDLLRPVQARLEKFALNMTRDTDAARDLMQDTILAAWQHFDTLRDHAAFKSYVFTIASNMYKRKFVRAKFFGLYSEELQETLESSTPSPERSTELSLVREALQTLPHKYREALVLFEINGLSVTEIQRVQGGTVSGVKVRLMRARRMLADRLGIHDDLPVPETVPQAFPTTQLL</sequence>
<reference evidence="8 9" key="1">
    <citation type="submission" date="2016-09" db="EMBL/GenBank/DDBJ databases">
        <title>Genome-resolved meta-omics ties microbial dynamics to process performance in biotechnology for thiocyanate degradation.</title>
        <authorList>
            <person name="Kantor R.S."/>
            <person name="Huddy R.J."/>
            <person name="Iyer R."/>
            <person name="Thomas B.C."/>
            <person name="Brown C.T."/>
            <person name="Anantharaman K."/>
            <person name="Tringe S."/>
            <person name="Hettich R.L."/>
            <person name="Harrison S.T."/>
            <person name="Banfield J.F."/>
        </authorList>
    </citation>
    <scope>NUCLEOTIDE SEQUENCE [LARGE SCALE GENOMIC DNA]</scope>
    <source>
        <strain evidence="8">59-99</strain>
    </source>
</reference>
<evidence type="ECO:0000259" key="6">
    <source>
        <dbReference type="Pfam" id="PF04542"/>
    </source>
</evidence>
<gene>
    <name evidence="8" type="ORF">BGO89_11195</name>
</gene>
<dbReference type="Gene3D" id="1.10.1740.10">
    <property type="match status" value="1"/>
</dbReference>
<dbReference type="InterPro" id="IPR039425">
    <property type="entry name" value="RNA_pol_sigma-70-like"/>
</dbReference>
<dbReference type="SUPFAM" id="SSF88659">
    <property type="entry name" value="Sigma3 and sigma4 domains of RNA polymerase sigma factors"/>
    <property type="match status" value="1"/>
</dbReference>
<dbReference type="Gene3D" id="1.10.10.10">
    <property type="entry name" value="Winged helix-like DNA-binding domain superfamily/Winged helix DNA-binding domain"/>
    <property type="match status" value="1"/>
</dbReference>
<dbReference type="GO" id="GO:0006352">
    <property type="term" value="P:DNA-templated transcription initiation"/>
    <property type="evidence" value="ECO:0007669"/>
    <property type="project" value="InterPro"/>
</dbReference>
<keyword evidence="2" id="KW-0805">Transcription regulation</keyword>
<name>A0A1M3KXD2_9BACT</name>
<evidence type="ECO:0000313" key="8">
    <source>
        <dbReference type="EMBL" id="OJX57068.1"/>
    </source>
</evidence>
<evidence type="ECO:0000256" key="3">
    <source>
        <dbReference type="ARBA" id="ARBA00023082"/>
    </source>
</evidence>
<dbReference type="PANTHER" id="PTHR43133:SF8">
    <property type="entry name" value="RNA POLYMERASE SIGMA FACTOR HI_1459-RELATED"/>
    <property type="match status" value="1"/>
</dbReference>
<dbReference type="AlphaFoldDB" id="A0A1M3KXD2"/>
<comment type="caution">
    <text evidence="8">The sequence shown here is derived from an EMBL/GenBank/DDBJ whole genome shotgun (WGS) entry which is preliminary data.</text>
</comment>
<evidence type="ECO:0008006" key="10">
    <source>
        <dbReference type="Google" id="ProtNLM"/>
    </source>
</evidence>
<evidence type="ECO:0000259" key="7">
    <source>
        <dbReference type="Pfam" id="PF08281"/>
    </source>
</evidence>